<reference evidence="1 2" key="1">
    <citation type="journal article" date="2020" name="bioRxiv">
        <title>Whole genome comparisons of ergot fungi reveals the divergence and evolution of species within the genus Claviceps are the result of varying mechanisms driving genome evolution and host range expansion.</title>
        <authorList>
            <person name="Wyka S.A."/>
            <person name="Mondo S.J."/>
            <person name="Liu M."/>
            <person name="Dettman J."/>
            <person name="Nalam V."/>
            <person name="Broders K.D."/>
        </authorList>
    </citation>
    <scope>NUCLEOTIDE SEQUENCE [LARGE SCALE GENOMIC DNA]</scope>
    <source>
        <strain evidence="1 2">LM576</strain>
    </source>
</reference>
<accession>A0A9P7Q2R8</accession>
<dbReference type="AlphaFoldDB" id="A0A9P7Q2R8"/>
<dbReference type="Proteomes" id="UP000732380">
    <property type="component" value="Unassembled WGS sequence"/>
</dbReference>
<organism evidence="1 2">
    <name type="scientific">Claviceps humidiphila</name>
    <dbReference type="NCBI Taxonomy" id="1294629"/>
    <lineage>
        <taxon>Eukaryota</taxon>
        <taxon>Fungi</taxon>
        <taxon>Dikarya</taxon>
        <taxon>Ascomycota</taxon>
        <taxon>Pezizomycotina</taxon>
        <taxon>Sordariomycetes</taxon>
        <taxon>Hypocreomycetidae</taxon>
        <taxon>Hypocreales</taxon>
        <taxon>Clavicipitaceae</taxon>
        <taxon>Claviceps</taxon>
    </lineage>
</organism>
<dbReference type="EMBL" id="SRQM01000108">
    <property type="protein sequence ID" value="KAG6118262.1"/>
    <property type="molecule type" value="Genomic_DNA"/>
</dbReference>
<keyword evidence="2" id="KW-1185">Reference proteome</keyword>
<protein>
    <submittedName>
        <fullName evidence="1">Uncharacterized protein</fullName>
    </submittedName>
</protein>
<name>A0A9P7Q2R8_9HYPO</name>
<proteinExistence type="predicted"/>
<gene>
    <name evidence="1" type="ORF">E4U13_000338</name>
</gene>
<evidence type="ECO:0000313" key="1">
    <source>
        <dbReference type="EMBL" id="KAG6118262.1"/>
    </source>
</evidence>
<evidence type="ECO:0000313" key="2">
    <source>
        <dbReference type="Proteomes" id="UP000732380"/>
    </source>
</evidence>
<comment type="caution">
    <text evidence="1">The sequence shown here is derived from an EMBL/GenBank/DDBJ whole genome shotgun (WGS) entry which is preliminary data.</text>
</comment>
<sequence>MSPYLIPGLGRQSDPEVIGSLPNSKSDDADMAVVRRLIKPALIIDSARNSLRGDQIYLDHHLNSHQVYENSLKRCAGGPRIMPHRLGTQQVQHVPPLRQRTSVANSNVIPDYQKAGREIFDTSQQR</sequence>